<feature type="domain" description="BPL/LPL catalytic" evidence="1">
    <location>
        <begin position="33"/>
        <end position="230"/>
    </location>
</feature>
<name>A0A4R7TEQ1_9ACTN</name>
<dbReference type="Pfam" id="PF21948">
    <property type="entry name" value="LplA-B_cat"/>
    <property type="match status" value="1"/>
</dbReference>
<reference evidence="2 3" key="1">
    <citation type="submission" date="2019-03" db="EMBL/GenBank/DDBJ databases">
        <title>Genomic Encyclopedia of Type Strains, Phase III (KMG-III): the genomes of soil and plant-associated and newly described type strains.</title>
        <authorList>
            <person name="Whitman W."/>
        </authorList>
    </citation>
    <scope>NUCLEOTIDE SEQUENCE [LARGE SCALE GENOMIC DNA]</scope>
    <source>
        <strain evidence="2 3">VKM Ac-2575</strain>
    </source>
</reference>
<protein>
    <submittedName>
        <fullName evidence="2">Lipoate-protein ligase A</fullName>
    </submittedName>
</protein>
<gene>
    <name evidence="2" type="ORF">EV138_3834</name>
</gene>
<comment type="caution">
    <text evidence="2">The sequence shown here is derived from an EMBL/GenBank/DDBJ whole genome shotgun (WGS) entry which is preliminary data.</text>
</comment>
<dbReference type="InterPro" id="IPR004143">
    <property type="entry name" value="BPL_LPL_catalytic"/>
</dbReference>
<dbReference type="AlphaFoldDB" id="A0A4R7TEQ1"/>
<evidence type="ECO:0000313" key="3">
    <source>
        <dbReference type="Proteomes" id="UP000295151"/>
    </source>
</evidence>
<keyword evidence="3" id="KW-1185">Reference proteome</keyword>
<dbReference type="SUPFAM" id="SSF55681">
    <property type="entry name" value="Class II aaRS and biotin synthetases"/>
    <property type="match status" value="1"/>
</dbReference>
<evidence type="ECO:0000259" key="1">
    <source>
        <dbReference type="PROSITE" id="PS51733"/>
    </source>
</evidence>
<evidence type="ECO:0000313" key="2">
    <source>
        <dbReference type="EMBL" id="TDU90249.1"/>
    </source>
</evidence>
<proteinExistence type="predicted"/>
<dbReference type="EMBL" id="SOCE01000001">
    <property type="protein sequence ID" value="TDU90249.1"/>
    <property type="molecule type" value="Genomic_DNA"/>
</dbReference>
<dbReference type="GO" id="GO:0016874">
    <property type="term" value="F:ligase activity"/>
    <property type="evidence" value="ECO:0007669"/>
    <property type="project" value="UniProtKB-KW"/>
</dbReference>
<sequence>MTGVRLYSGGSAGGDEAMQLAVAHALVRRASSGELTEALRIYRPAAPVVVFGRRDTRLPGFQAAVRAARSAGFEPLVRAVGGRPVAYTSEALVVDHVKHEPLAPDGLETRFQYYGSLYADVLRELGIHARVGAVPGEYCPGAHSVNARGVVKLVGTGQRVVRNAWLFSTLVVVGGDDLLRPLLTDIYHRLDLPFDAASVGSLSTELPGLTVATVEHCILTAYNAEGSAPLEDATLQLAATLAPDHAAESAN</sequence>
<dbReference type="RefSeq" id="WP_238158221.1">
    <property type="nucleotide sequence ID" value="NZ_SOCE01000001.1"/>
</dbReference>
<dbReference type="PROSITE" id="PS51733">
    <property type="entry name" value="BPL_LPL_CATALYTIC"/>
    <property type="match status" value="1"/>
</dbReference>
<keyword evidence="2" id="KW-0436">Ligase</keyword>
<organism evidence="2 3">
    <name type="scientific">Kribbella voronezhensis</name>
    <dbReference type="NCBI Taxonomy" id="2512212"/>
    <lineage>
        <taxon>Bacteria</taxon>
        <taxon>Bacillati</taxon>
        <taxon>Actinomycetota</taxon>
        <taxon>Actinomycetes</taxon>
        <taxon>Propionibacteriales</taxon>
        <taxon>Kribbellaceae</taxon>
        <taxon>Kribbella</taxon>
    </lineage>
</organism>
<dbReference type="InterPro" id="IPR045864">
    <property type="entry name" value="aa-tRNA-synth_II/BPL/LPL"/>
</dbReference>
<dbReference type="Proteomes" id="UP000295151">
    <property type="component" value="Unassembled WGS sequence"/>
</dbReference>
<dbReference type="Gene3D" id="3.30.930.10">
    <property type="entry name" value="Bira Bifunctional Protein, Domain 2"/>
    <property type="match status" value="1"/>
</dbReference>
<accession>A0A4R7TEQ1</accession>